<accession>A0A4R3LB35</accession>
<gene>
    <name evidence="1" type="ORF">EDD58_103143</name>
</gene>
<name>A0A4R3LB35_9BACL</name>
<proteinExistence type="predicted"/>
<organism evidence="1 2">
    <name type="scientific">Hazenella coriacea</name>
    <dbReference type="NCBI Taxonomy" id="1179467"/>
    <lineage>
        <taxon>Bacteria</taxon>
        <taxon>Bacillati</taxon>
        <taxon>Bacillota</taxon>
        <taxon>Bacilli</taxon>
        <taxon>Bacillales</taxon>
        <taxon>Thermoactinomycetaceae</taxon>
        <taxon>Hazenella</taxon>
    </lineage>
</organism>
<dbReference type="Proteomes" id="UP000294937">
    <property type="component" value="Unassembled WGS sequence"/>
</dbReference>
<dbReference type="EMBL" id="SMAG01000003">
    <property type="protein sequence ID" value="TCS94726.1"/>
    <property type="molecule type" value="Genomic_DNA"/>
</dbReference>
<comment type="caution">
    <text evidence="1">The sequence shown here is derived from an EMBL/GenBank/DDBJ whole genome shotgun (WGS) entry which is preliminary data.</text>
</comment>
<dbReference type="AlphaFoldDB" id="A0A4R3LB35"/>
<dbReference type="RefSeq" id="WP_131924115.1">
    <property type="nucleotide sequence ID" value="NZ_SMAG01000003.1"/>
</dbReference>
<evidence type="ECO:0000313" key="2">
    <source>
        <dbReference type="Proteomes" id="UP000294937"/>
    </source>
</evidence>
<dbReference type="OrthoDB" id="2990774at2"/>
<keyword evidence="2" id="KW-1185">Reference proteome</keyword>
<evidence type="ECO:0000313" key="1">
    <source>
        <dbReference type="EMBL" id="TCS94726.1"/>
    </source>
</evidence>
<sequence length="93" mass="11049">MKITSIQMRIEEEDYELYEEEMLKNGWKKLGDQHVYRKMFGETEVEVKEHVPTFSPDVTLLVSARNEKGIPFDRLSNMLEELRKLDKTEDQPS</sequence>
<reference evidence="1 2" key="1">
    <citation type="submission" date="2019-03" db="EMBL/GenBank/DDBJ databases">
        <title>Genomic Encyclopedia of Type Strains, Phase IV (KMG-IV): sequencing the most valuable type-strain genomes for metagenomic binning, comparative biology and taxonomic classification.</title>
        <authorList>
            <person name="Goeker M."/>
        </authorList>
    </citation>
    <scope>NUCLEOTIDE SEQUENCE [LARGE SCALE GENOMIC DNA]</scope>
    <source>
        <strain evidence="1 2">DSM 45707</strain>
    </source>
</reference>
<protein>
    <submittedName>
        <fullName evidence="1">Uncharacterized protein</fullName>
    </submittedName>
</protein>